<keyword evidence="2" id="KW-1185">Reference proteome</keyword>
<reference evidence="1 2" key="1">
    <citation type="submission" date="2019-07" db="EMBL/GenBank/DDBJ databases">
        <authorList>
            <person name="Jastrzebski P J."/>
            <person name="Paukszto L."/>
            <person name="Jastrzebski P J."/>
        </authorList>
    </citation>
    <scope>NUCLEOTIDE SEQUENCE [LARGE SCALE GENOMIC DNA]</scope>
    <source>
        <strain evidence="1 2">WMS-il1</strain>
    </source>
</reference>
<dbReference type="EMBL" id="CABIJS010000077">
    <property type="protein sequence ID" value="VUZ41892.1"/>
    <property type="molecule type" value="Genomic_DNA"/>
</dbReference>
<name>A0A564Y3M0_HYMDI</name>
<evidence type="ECO:0000313" key="1">
    <source>
        <dbReference type="EMBL" id="VUZ41892.1"/>
    </source>
</evidence>
<accession>A0A564Y3M0</accession>
<protein>
    <submittedName>
        <fullName evidence="1">Uncharacterized protein</fullName>
    </submittedName>
</protein>
<gene>
    <name evidence="1" type="ORF">WMSIL1_LOCUS2626</name>
</gene>
<dbReference type="AlphaFoldDB" id="A0A564Y3M0"/>
<dbReference type="Proteomes" id="UP000321570">
    <property type="component" value="Unassembled WGS sequence"/>
</dbReference>
<evidence type="ECO:0000313" key="2">
    <source>
        <dbReference type="Proteomes" id="UP000321570"/>
    </source>
</evidence>
<sequence>MNGKTCRRWFLSLKKYVLSLKDESGAGFSENSILNNCKLPLMKIQPPLLEN</sequence>
<proteinExistence type="predicted"/>
<organism evidence="1 2">
    <name type="scientific">Hymenolepis diminuta</name>
    <name type="common">Rat tapeworm</name>
    <dbReference type="NCBI Taxonomy" id="6216"/>
    <lineage>
        <taxon>Eukaryota</taxon>
        <taxon>Metazoa</taxon>
        <taxon>Spiralia</taxon>
        <taxon>Lophotrochozoa</taxon>
        <taxon>Platyhelminthes</taxon>
        <taxon>Cestoda</taxon>
        <taxon>Eucestoda</taxon>
        <taxon>Cyclophyllidea</taxon>
        <taxon>Hymenolepididae</taxon>
        <taxon>Hymenolepis</taxon>
    </lineage>
</organism>